<proteinExistence type="predicted"/>
<dbReference type="GO" id="GO:0061665">
    <property type="term" value="F:SUMO ligase activity"/>
    <property type="evidence" value="ECO:0007669"/>
    <property type="project" value="TreeGrafter"/>
</dbReference>
<organism evidence="7 8">
    <name type="scientific">Trichodelitschia bisporula</name>
    <dbReference type="NCBI Taxonomy" id="703511"/>
    <lineage>
        <taxon>Eukaryota</taxon>
        <taxon>Fungi</taxon>
        <taxon>Dikarya</taxon>
        <taxon>Ascomycota</taxon>
        <taxon>Pezizomycotina</taxon>
        <taxon>Dothideomycetes</taxon>
        <taxon>Dothideomycetes incertae sedis</taxon>
        <taxon>Phaeotrichales</taxon>
        <taxon>Phaeotrichaceae</taxon>
        <taxon>Trichodelitschia</taxon>
    </lineage>
</organism>
<dbReference type="GO" id="GO:0008270">
    <property type="term" value="F:zinc ion binding"/>
    <property type="evidence" value="ECO:0007669"/>
    <property type="project" value="UniProtKB-KW"/>
</dbReference>
<feature type="region of interest" description="Disordered" evidence="5">
    <location>
        <begin position="1281"/>
        <end position="1319"/>
    </location>
</feature>
<feature type="compositionally biased region" description="Polar residues" evidence="5">
    <location>
        <begin position="158"/>
        <end position="168"/>
    </location>
</feature>
<dbReference type="GO" id="GO:0000785">
    <property type="term" value="C:chromatin"/>
    <property type="evidence" value="ECO:0007669"/>
    <property type="project" value="TreeGrafter"/>
</dbReference>
<feature type="region of interest" description="Disordered" evidence="5">
    <location>
        <begin position="1"/>
        <end position="453"/>
    </location>
</feature>
<evidence type="ECO:0000256" key="2">
    <source>
        <dbReference type="ARBA" id="ARBA00022771"/>
    </source>
</evidence>
<evidence type="ECO:0000256" key="4">
    <source>
        <dbReference type="PROSITE-ProRule" id="PRU00452"/>
    </source>
</evidence>
<evidence type="ECO:0000259" key="6">
    <source>
        <dbReference type="PROSITE" id="PS51044"/>
    </source>
</evidence>
<dbReference type="PANTHER" id="PTHR10782:SF4">
    <property type="entry name" value="TONALLI, ISOFORM E"/>
    <property type="match status" value="1"/>
</dbReference>
<feature type="compositionally biased region" description="Polar residues" evidence="5">
    <location>
        <begin position="194"/>
        <end position="225"/>
    </location>
</feature>
<dbReference type="EMBL" id="ML996692">
    <property type="protein sequence ID" value="KAF2401627.1"/>
    <property type="molecule type" value="Genomic_DNA"/>
</dbReference>
<feature type="compositionally biased region" description="Polar residues" evidence="5">
    <location>
        <begin position="62"/>
        <end position="83"/>
    </location>
</feature>
<dbReference type="InterPro" id="IPR013083">
    <property type="entry name" value="Znf_RING/FYVE/PHD"/>
</dbReference>
<evidence type="ECO:0000256" key="3">
    <source>
        <dbReference type="ARBA" id="ARBA00022833"/>
    </source>
</evidence>
<keyword evidence="2 4" id="KW-0863">Zinc-finger</keyword>
<dbReference type="Proteomes" id="UP000799640">
    <property type="component" value="Unassembled WGS sequence"/>
</dbReference>
<reference evidence="7" key="1">
    <citation type="journal article" date="2020" name="Stud. Mycol.">
        <title>101 Dothideomycetes genomes: a test case for predicting lifestyles and emergence of pathogens.</title>
        <authorList>
            <person name="Haridas S."/>
            <person name="Albert R."/>
            <person name="Binder M."/>
            <person name="Bloem J."/>
            <person name="Labutti K."/>
            <person name="Salamov A."/>
            <person name="Andreopoulos B."/>
            <person name="Baker S."/>
            <person name="Barry K."/>
            <person name="Bills G."/>
            <person name="Bluhm B."/>
            <person name="Cannon C."/>
            <person name="Castanera R."/>
            <person name="Culley D."/>
            <person name="Daum C."/>
            <person name="Ezra D."/>
            <person name="Gonzalez J."/>
            <person name="Henrissat B."/>
            <person name="Kuo A."/>
            <person name="Liang C."/>
            <person name="Lipzen A."/>
            <person name="Lutzoni F."/>
            <person name="Magnuson J."/>
            <person name="Mondo S."/>
            <person name="Nolan M."/>
            <person name="Ohm R."/>
            <person name="Pangilinan J."/>
            <person name="Park H.-J."/>
            <person name="Ramirez L."/>
            <person name="Alfaro M."/>
            <person name="Sun H."/>
            <person name="Tritt A."/>
            <person name="Yoshinaga Y."/>
            <person name="Zwiers L.-H."/>
            <person name="Turgeon B."/>
            <person name="Goodwin S."/>
            <person name="Spatafora J."/>
            <person name="Crous P."/>
            <person name="Grigoriev I."/>
        </authorList>
    </citation>
    <scope>NUCLEOTIDE SEQUENCE</scope>
    <source>
        <strain evidence="7">CBS 262.69</strain>
    </source>
</reference>
<feature type="compositionally biased region" description="Polar residues" evidence="5">
    <location>
        <begin position="334"/>
        <end position="357"/>
    </location>
</feature>
<keyword evidence="1" id="KW-0479">Metal-binding</keyword>
<dbReference type="OrthoDB" id="27975at2759"/>
<feature type="region of interest" description="Disordered" evidence="5">
    <location>
        <begin position="782"/>
        <end position="817"/>
    </location>
</feature>
<feature type="compositionally biased region" description="Pro residues" evidence="5">
    <location>
        <begin position="414"/>
        <end position="424"/>
    </location>
</feature>
<evidence type="ECO:0000256" key="1">
    <source>
        <dbReference type="ARBA" id="ARBA00022723"/>
    </source>
</evidence>
<dbReference type="PANTHER" id="PTHR10782">
    <property type="entry name" value="ZINC FINGER MIZ DOMAIN-CONTAINING PROTEIN"/>
    <property type="match status" value="1"/>
</dbReference>
<feature type="domain" description="SP-RING-type" evidence="6">
    <location>
        <begin position="1177"/>
        <end position="1269"/>
    </location>
</feature>
<dbReference type="PROSITE" id="PS51044">
    <property type="entry name" value="ZF_SP_RING"/>
    <property type="match status" value="1"/>
</dbReference>
<evidence type="ECO:0000256" key="5">
    <source>
        <dbReference type="SAM" id="MobiDB-lite"/>
    </source>
</evidence>
<feature type="region of interest" description="Disordered" evidence="5">
    <location>
        <begin position="883"/>
        <end position="917"/>
    </location>
</feature>
<dbReference type="Gene3D" id="3.30.40.10">
    <property type="entry name" value="Zinc/RING finger domain, C3HC4 (zinc finger)"/>
    <property type="match status" value="1"/>
</dbReference>
<feature type="compositionally biased region" description="Low complexity" evidence="5">
    <location>
        <begin position="887"/>
        <end position="900"/>
    </location>
</feature>
<evidence type="ECO:0000313" key="8">
    <source>
        <dbReference type="Proteomes" id="UP000799640"/>
    </source>
</evidence>
<gene>
    <name evidence="7" type="ORF">EJ06DRAFT_528796</name>
</gene>
<sequence length="1334" mass="145838">MPPKKASGNADSGVDPRIAAHAVETSNQTMNRFLGTHKRSWMNGGVADGSSASRRSHRVSRPTSTDQSANDGTQPQQNDSTQPKLPAVQSRPTSTERQHNLSPSPPANNDTIAQHAELIPDPSQTAPSGQPPLNGPQTAPSVLLQGVPPRHSFPPTIGLTTPHGSQPVSLAESPLNAEQVQPLSLRGPEERLIETTSTIADSRAAPQSPTSQPTLASTLPLSQPTDFLPQTVEPKTAQPEDAANTPREVIVLPKTPSASPPPLVPPRKPKPSKTRSQMSPPPRGQIPQQNQISIPAGTVQGQQQQLAAPFTSVPPTQAPHAQVAIYTAPPPDQNFASYSAPSCSNQASPSVPQTGFSPQYKAIPPLSSGQPRIVPFGSSQGNAPGAGMGHEQFSFARGGHERRPSGLLPSQPVQSPPISLPRPSPQATLASQPEPLGQPNMTSGSAPSSASATPDPRSLIFELVSPMMHGVFFPYTADFCRPLYEGFIEHQSNVSFNGMEASRLGVLKLAIERSDAFYLFLHQIVCLNFLDRNSVPIPLLSMPEFDSALNKLDSILVSNTALSPVLVRWFANFPVALPQVAMNWASTYQIALKSLTLFFPQLDVCWDHMCQSSQQRGFPLIVPELVHRLALPSKTLVHCLFTAAFRSLLVSFPDHQAIADAGDMICLHHIGIYFEYLEQRGSRGPDREERSVFRRRFMNEFNQLLQPLRDQAALAKAQAQTQAFMRAQQVQQAQAQAIVQQAQAREQVRQAQELAQAQQAHTQAKARQAQAQARVRQAQAQVQAQKAQARQAQAQAHAQTSTPTHTQQPQARARARTQTRPAMLQTASTGYQSVYGPPGTPGGVQAQAPPRGGPGGFVPVQQTTNVPRTQVEPFVQLIQQIQTRLGQQHQQSPPQSAHPHQQIDRRFSFPLPPAPPNSAPPALTAFFPPHNGPSLPQPATASWRHTAIHQAHLRGPQLFDPDMAPYPWSPPANPLYQYPAGFAAQPISIKPDKHRYRLSFILDEAKMSKIPQTKKSNNGQIRHLQSGHRQYRVRCVKAHESLGNLGEVPLPDSLFPSAWVCKETSFPPNIYLSIEDHHLEIRRKIHWGKDMPIDITEFLRLGSNVVTISINAGSANQSDFHYIIGIEYVDVVSHTWIKKVAATHRRDPKTTLDAIKASLAPTRPDATGDVTMTNDDEDDDLIVASANITIPLVDPIAPYQLVSFPVRGRSCVHREGFDLDIFLQSRPREKLDWPSDPDSWRCPICRADVRPDVLCFDGFLEMVLKEAHQREKRSVRSVAVEGDGSWTLKGDPPSRDRGAMGCVRQTRSDPSSSPETPLMSLKTVAPVIIDLDDD</sequence>
<feature type="region of interest" description="Disordered" evidence="5">
    <location>
        <begin position="836"/>
        <end position="861"/>
    </location>
</feature>
<protein>
    <recommendedName>
        <fullName evidence="6">SP-RING-type domain-containing protein</fullName>
    </recommendedName>
</protein>
<keyword evidence="8" id="KW-1185">Reference proteome</keyword>
<evidence type="ECO:0000313" key="7">
    <source>
        <dbReference type="EMBL" id="KAF2401627.1"/>
    </source>
</evidence>
<accession>A0A6G1I0M3</accession>
<name>A0A6G1I0M3_9PEZI</name>
<dbReference type="InterPro" id="IPR004181">
    <property type="entry name" value="Znf_MIZ"/>
</dbReference>
<feature type="compositionally biased region" description="Polar residues" evidence="5">
    <location>
        <begin position="286"/>
        <end position="306"/>
    </location>
</feature>
<dbReference type="GO" id="GO:0016925">
    <property type="term" value="P:protein sumoylation"/>
    <property type="evidence" value="ECO:0007669"/>
    <property type="project" value="TreeGrafter"/>
</dbReference>
<feature type="compositionally biased region" description="Low complexity" evidence="5">
    <location>
        <begin position="443"/>
        <end position="453"/>
    </location>
</feature>
<keyword evidence="3" id="KW-0862">Zinc</keyword>